<accession>A0ACC3C412</accession>
<dbReference type="EMBL" id="CM020619">
    <property type="protein sequence ID" value="KAK1865054.1"/>
    <property type="molecule type" value="Genomic_DNA"/>
</dbReference>
<keyword evidence="2" id="KW-1185">Reference proteome</keyword>
<organism evidence="1 2">
    <name type="scientific">Pyropia yezoensis</name>
    <name type="common">Susabi-nori</name>
    <name type="synonym">Porphyra yezoensis</name>
    <dbReference type="NCBI Taxonomy" id="2788"/>
    <lineage>
        <taxon>Eukaryota</taxon>
        <taxon>Rhodophyta</taxon>
        <taxon>Bangiophyceae</taxon>
        <taxon>Bangiales</taxon>
        <taxon>Bangiaceae</taxon>
        <taxon>Pyropia</taxon>
    </lineage>
</organism>
<evidence type="ECO:0000313" key="2">
    <source>
        <dbReference type="Proteomes" id="UP000798662"/>
    </source>
</evidence>
<reference evidence="1" key="1">
    <citation type="submission" date="2019-11" db="EMBL/GenBank/DDBJ databases">
        <title>Nori genome reveals adaptations in red seaweeds to the harsh intertidal environment.</title>
        <authorList>
            <person name="Wang D."/>
            <person name="Mao Y."/>
        </authorList>
    </citation>
    <scope>NUCLEOTIDE SEQUENCE</scope>
    <source>
        <tissue evidence="1">Gametophyte</tissue>
    </source>
</reference>
<protein>
    <submittedName>
        <fullName evidence="1">Uncharacterized protein</fullName>
    </submittedName>
</protein>
<name>A0ACC3C412_PYRYE</name>
<gene>
    <name evidence="1" type="ORF">I4F81_007589</name>
</gene>
<evidence type="ECO:0000313" key="1">
    <source>
        <dbReference type="EMBL" id="KAK1865054.1"/>
    </source>
</evidence>
<dbReference type="Proteomes" id="UP000798662">
    <property type="component" value="Chromosome 2"/>
</dbReference>
<proteinExistence type="predicted"/>
<comment type="caution">
    <text evidence="1">The sequence shown here is derived from an EMBL/GenBank/DDBJ whole genome shotgun (WGS) entry which is preliminary data.</text>
</comment>
<sequence length="304" mass="31644">MASVIWDDDLSPDRFRDLTRTYFDARSVAYNSPFHQRLADDLLRHYPPPKTAGDVLDVAAGTGAVALSVAATLAARVASGGADPGAGPVGRVVAYDLSPGMLAVAAASAREAGLDHLLTTMQGTAEGLPGLPDAAFDALYCCSSLAYFVNVPAAVASWARVLRPGGFAAYQSFSADSFVSGVAMAAAARRVLGDAAGRRVFSLPLESTADPSTCVALLTAAGFERVAVVEEDLTRRVEVATLAAAYGEGLSANSFCTRLNELDPSTRAAVQAAYVAEVEARRGADGCVEDVQRSFNVVGYKPMQ</sequence>